<keyword evidence="1" id="KW-0812">Transmembrane</keyword>
<protein>
    <recommendedName>
        <fullName evidence="4">DUF2975 domain-containing protein</fullName>
    </recommendedName>
</protein>
<dbReference type="EMBL" id="RCUV01000019">
    <property type="protein sequence ID" value="RLP68650.1"/>
    <property type="molecule type" value="Genomic_DNA"/>
</dbReference>
<keyword evidence="1" id="KW-0472">Membrane</keyword>
<comment type="caution">
    <text evidence="2">The sequence shown here is derived from an EMBL/GenBank/DDBJ whole genome shotgun (WGS) entry which is preliminary data.</text>
</comment>
<keyword evidence="3" id="KW-1185">Reference proteome</keyword>
<sequence length="205" mass="21598">MPLKPSLGRMDAGLLQLCSVLGVLFAGSAFIIGVFGFIQTLTTDGVAIVQPVSIFLNDVETDGRASVVSGETTTAEMTVDGLSMTARLLLGSGTLLLILVQVMIAIAIVVLCRQLLDGRPFVTALRRLIGALAVVVLVGGMFGQALYGFGNFQVATELNSDPVGSEFPMMMHIDSTPFIVGFSLALVAMAFSIGERLQRETEGLV</sequence>
<dbReference type="OrthoDB" id="5148898at2"/>
<feature type="transmembrane region" description="Helical" evidence="1">
    <location>
        <begin position="169"/>
        <end position="191"/>
    </location>
</feature>
<feature type="transmembrane region" description="Helical" evidence="1">
    <location>
        <begin position="12"/>
        <end position="38"/>
    </location>
</feature>
<name>A0A3L6ZL81_9MICO</name>
<evidence type="ECO:0000313" key="2">
    <source>
        <dbReference type="EMBL" id="RLP68650.1"/>
    </source>
</evidence>
<proteinExistence type="predicted"/>
<organism evidence="2 3">
    <name type="scientific">Mycetocola manganoxydans</name>
    <dbReference type="NCBI Taxonomy" id="699879"/>
    <lineage>
        <taxon>Bacteria</taxon>
        <taxon>Bacillati</taxon>
        <taxon>Actinomycetota</taxon>
        <taxon>Actinomycetes</taxon>
        <taxon>Micrococcales</taxon>
        <taxon>Microbacteriaceae</taxon>
        <taxon>Mycetocola</taxon>
    </lineage>
</organism>
<gene>
    <name evidence="2" type="ORF">D9V29_13050</name>
</gene>
<keyword evidence="1" id="KW-1133">Transmembrane helix</keyword>
<dbReference type="Proteomes" id="UP000270299">
    <property type="component" value="Unassembled WGS sequence"/>
</dbReference>
<accession>A0A3L6ZL81</accession>
<dbReference type="AlphaFoldDB" id="A0A3L6ZL81"/>
<dbReference type="RefSeq" id="WP_121673768.1">
    <property type="nucleotide sequence ID" value="NZ_BMXM01000003.1"/>
</dbReference>
<evidence type="ECO:0008006" key="4">
    <source>
        <dbReference type="Google" id="ProtNLM"/>
    </source>
</evidence>
<evidence type="ECO:0000313" key="3">
    <source>
        <dbReference type="Proteomes" id="UP000270299"/>
    </source>
</evidence>
<evidence type="ECO:0000256" key="1">
    <source>
        <dbReference type="SAM" id="Phobius"/>
    </source>
</evidence>
<feature type="transmembrane region" description="Helical" evidence="1">
    <location>
        <begin position="94"/>
        <end position="116"/>
    </location>
</feature>
<reference evidence="2 3" key="1">
    <citation type="submission" date="2018-10" db="EMBL/GenBank/DDBJ databases">
        <authorList>
            <person name="Li J."/>
        </authorList>
    </citation>
    <scope>NUCLEOTIDE SEQUENCE [LARGE SCALE GENOMIC DNA]</scope>
    <source>
        <strain evidence="2 3">CCTCC AB209002</strain>
    </source>
</reference>
<feature type="transmembrane region" description="Helical" evidence="1">
    <location>
        <begin position="128"/>
        <end position="149"/>
    </location>
</feature>